<protein>
    <submittedName>
        <fullName evidence="1">Uncharacterized protein</fullName>
    </submittedName>
</protein>
<keyword evidence="2" id="KW-1185">Reference proteome</keyword>
<organism evidence="1 2">
    <name type="scientific">Blepharisma stoltei</name>
    <dbReference type="NCBI Taxonomy" id="1481888"/>
    <lineage>
        <taxon>Eukaryota</taxon>
        <taxon>Sar</taxon>
        <taxon>Alveolata</taxon>
        <taxon>Ciliophora</taxon>
        <taxon>Postciliodesmatophora</taxon>
        <taxon>Heterotrichea</taxon>
        <taxon>Heterotrichida</taxon>
        <taxon>Blepharismidae</taxon>
        <taxon>Blepharisma</taxon>
    </lineage>
</organism>
<evidence type="ECO:0000313" key="2">
    <source>
        <dbReference type="Proteomes" id="UP001162131"/>
    </source>
</evidence>
<dbReference type="AlphaFoldDB" id="A0AAU9K269"/>
<evidence type="ECO:0000313" key="1">
    <source>
        <dbReference type="EMBL" id="CAG9329742.1"/>
    </source>
</evidence>
<gene>
    <name evidence="1" type="ORF">BSTOLATCC_MIC49362</name>
</gene>
<accession>A0AAU9K269</accession>
<dbReference type="EMBL" id="CAJZBQ010000048">
    <property type="protein sequence ID" value="CAG9329742.1"/>
    <property type="molecule type" value="Genomic_DNA"/>
</dbReference>
<dbReference type="Proteomes" id="UP001162131">
    <property type="component" value="Unassembled WGS sequence"/>
</dbReference>
<comment type="caution">
    <text evidence="1">The sequence shown here is derived from an EMBL/GenBank/DDBJ whole genome shotgun (WGS) entry which is preliminary data.</text>
</comment>
<proteinExistence type="predicted"/>
<sequence length="166" mass="19528">MAQIAISSISSFKNLHSILKKSKNLALKSYFDDPESKKNENDDGKDTYSRTSLIFPITRQSKRHVSFKDLESKNEKFPCNYLKDSHKECYRTDIDFLFKKMNSEMSLMFDRQREILSVIIDDSDINRLHNVNDFHELLDSYAVKKPLETKKNIKTDFSNFRARNDS</sequence>
<reference evidence="1" key="1">
    <citation type="submission" date="2021-09" db="EMBL/GenBank/DDBJ databases">
        <authorList>
            <consortium name="AG Swart"/>
            <person name="Singh M."/>
            <person name="Singh A."/>
            <person name="Seah K."/>
            <person name="Emmerich C."/>
        </authorList>
    </citation>
    <scope>NUCLEOTIDE SEQUENCE</scope>
    <source>
        <strain evidence="1">ATCC30299</strain>
    </source>
</reference>
<name>A0AAU9K269_9CILI</name>